<evidence type="ECO:0000313" key="2">
    <source>
        <dbReference type="EMBL" id="WND05802.1"/>
    </source>
</evidence>
<reference evidence="2" key="2">
    <citation type="submission" date="2023-09" db="EMBL/GenBank/DDBJ databases">
        <title>Acinetobacter soli.</title>
        <authorList>
            <person name="Kim B."/>
            <person name="Kim D."/>
            <person name="Park D."/>
        </authorList>
    </citation>
    <scope>NUCLEOTIDE SEQUENCE</scope>
    <source>
        <strain evidence="2">2023.05</strain>
    </source>
</reference>
<organism evidence="1 3">
    <name type="scientific">Acinetobacter soli</name>
    <dbReference type="NCBI Taxonomy" id="487316"/>
    <lineage>
        <taxon>Bacteria</taxon>
        <taxon>Pseudomonadati</taxon>
        <taxon>Pseudomonadota</taxon>
        <taxon>Gammaproteobacteria</taxon>
        <taxon>Moraxellales</taxon>
        <taxon>Moraxellaceae</taxon>
        <taxon>Acinetobacter</taxon>
    </lineage>
</organism>
<dbReference type="KEGG" id="asol:BEN76_09935"/>
<proteinExistence type="predicted"/>
<dbReference type="AlphaFoldDB" id="A0A1P8EJD8"/>
<protein>
    <submittedName>
        <fullName evidence="1">Uncharacterized protein</fullName>
    </submittedName>
</protein>
<evidence type="ECO:0000313" key="1">
    <source>
        <dbReference type="EMBL" id="APV36319.1"/>
    </source>
</evidence>
<gene>
    <name evidence="1" type="ORF">BEN76_09935</name>
    <name evidence="2" type="ORF">RHP80_01125</name>
</gene>
<accession>A0A1P8EJD8</accession>
<dbReference type="EMBL" id="CP016896">
    <property type="protein sequence ID" value="APV36319.1"/>
    <property type="molecule type" value="Genomic_DNA"/>
</dbReference>
<sequence>MSLEFTHKPNYFFYAQLLVRHIETYAQKHADADHVTFDLKEIYQLFREDFASTTTNLEGILNISDEYRVETLAGGDQKLISHYKIDAENNTLSVDFNQDALAALKQGKPLIAPDASLYQ</sequence>
<dbReference type="EMBL" id="CP134206">
    <property type="protein sequence ID" value="WND05802.1"/>
    <property type="molecule type" value="Genomic_DNA"/>
</dbReference>
<dbReference type="Proteomes" id="UP000185674">
    <property type="component" value="Chromosome"/>
</dbReference>
<dbReference type="Proteomes" id="UP001256400">
    <property type="component" value="Chromosome"/>
</dbReference>
<name>A0A1P8EJD8_9GAMM</name>
<reference evidence="1 3" key="1">
    <citation type="submission" date="2016-08" db="EMBL/GenBank/DDBJ databases">
        <title>Complete genome sequence of Acinetobacter baylyi strain GFJ2.</title>
        <authorList>
            <person name="Tabata M."/>
            <person name="Kuboki S."/>
            <person name="Gibu N."/>
            <person name="Kinouchi Y."/>
            <person name="Vangnai A."/>
            <person name="Kasai D."/>
            <person name="Fukuda M."/>
        </authorList>
    </citation>
    <scope>NUCLEOTIDE SEQUENCE [LARGE SCALE GENOMIC DNA]</scope>
    <source>
        <strain evidence="1 3">GFJ2</strain>
    </source>
</reference>
<dbReference type="eggNOG" id="ENOG502ZDMA">
    <property type="taxonomic scope" value="Bacteria"/>
</dbReference>
<evidence type="ECO:0000313" key="3">
    <source>
        <dbReference type="Proteomes" id="UP000185674"/>
    </source>
</evidence>
<dbReference type="RefSeq" id="WP_004935014.1">
    <property type="nucleotide sequence ID" value="NZ_BBNM01000006.1"/>
</dbReference>